<feature type="transmembrane region" description="Helical" evidence="1">
    <location>
        <begin position="63"/>
        <end position="84"/>
    </location>
</feature>
<proteinExistence type="predicted"/>
<feature type="transmembrane region" description="Helical" evidence="1">
    <location>
        <begin position="147"/>
        <end position="168"/>
    </location>
</feature>
<dbReference type="Proteomes" id="UP000317422">
    <property type="component" value="Unassembled WGS sequence"/>
</dbReference>
<gene>
    <name evidence="2" type="ORF">FHX37_2486</name>
</gene>
<keyword evidence="3" id="KW-1185">Reference proteome</keyword>
<evidence type="ECO:0000313" key="3">
    <source>
        <dbReference type="Proteomes" id="UP000317422"/>
    </source>
</evidence>
<name>A0A543NL34_9ACTN</name>
<comment type="caution">
    <text evidence="2">The sequence shown here is derived from an EMBL/GenBank/DDBJ whole genome shotgun (WGS) entry which is preliminary data.</text>
</comment>
<evidence type="ECO:0000256" key="1">
    <source>
        <dbReference type="SAM" id="Phobius"/>
    </source>
</evidence>
<keyword evidence="1" id="KW-1133">Transmembrane helix</keyword>
<protein>
    <submittedName>
        <fullName evidence="2">Uncharacterized protein</fullName>
    </submittedName>
</protein>
<feature type="transmembrane region" description="Helical" evidence="1">
    <location>
        <begin position="224"/>
        <end position="246"/>
    </location>
</feature>
<reference evidence="2 3" key="1">
    <citation type="submission" date="2019-06" db="EMBL/GenBank/DDBJ databases">
        <title>Sequencing the genomes of 1000 actinobacteria strains.</title>
        <authorList>
            <person name="Klenk H.-P."/>
        </authorList>
    </citation>
    <scope>NUCLEOTIDE SEQUENCE [LARGE SCALE GENOMIC DNA]</scope>
    <source>
        <strain evidence="2 3">DSM 45015</strain>
    </source>
</reference>
<dbReference type="EMBL" id="VFQC01000001">
    <property type="protein sequence ID" value="TQN32522.1"/>
    <property type="molecule type" value="Genomic_DNA"/>
</dbReference>
<keyword evidence="1" id="KW-0472">Membrane</keyword>
<dbReference type="AlphaFoldDB" id="A0A543NL34"/>
<feature type="transmembrane region" description="Helical" evidence="1">
    <location>
        <begin position="90"/>
        <end position="112"/>
    </location>
</feature>
<accession>A0A543NL34</accession>
<keyword evidence="1" id="KW-0812">Transmembrane</keyword>
<dbReference type="RefSeq" id="WP_141924001.1">
    <property type="nucleotide sequence ID" value="NZ_VFQC01000001.1"/>
</dbReference>
<sequence length="304" mass="31831">MPEWTAVAVVFFLITMCLYPRTGESGRVTAQRTSLRRFLRSAGLPRSEGDAWLAERLGRRERAAAISSQVLLVLALACGLAIPALRDSSWWALALIGAVCTGRAVGPLIAALRQARAPLPTDAPRVARTARPHVGDHVAWPERAISAAMALAPAGVTAVAAGCVLLGMAEPSTIAWSTLGVLSVAAVAVPVLVSYLAALLVHAPRPATSQQNLFWEDALRARTLRALYCLGGTLALSLGMGAAIVFDSAVTGGWPENPVRGAAIGTMLVFLVLLPVYSGLAAGAAPGQRFRQRLWSSGLMKDAA</sequence>
<feature type="transmembrane region" description="Helical" evidence="1">
    <location>
        <begin position="174"/>
        <end position="203"/>
    </location>
</feature>
<organism evidence="2 3">
    <name type="scientific">Haloactinospora alba</name>
    <dbReference type="NCBI Taxonomy" id="405555"/>
    <lineage>
        <taxon>Bacteria</taxon>
        <taxon>Bacillati</taxon>
        <taxon>Actinomycetota</taxon>
        <taxon>Actinomycetes</taxon>
        <taxon>Streptosporangiales</taxon>
        <taxon>Nocardiopsidaceae</taxon>
        <taxon>Haloactinospora</taxon>
    </lineage>
</organism>
<evidence type="ECO:0000313" key="2">
    <source>
        <dbReference type="EMBL" id="TQN32522.1"/>
    </source>
</evidence>
<feature type="transmembrane region" description="Helical" evidence="1">
    <location>
        <begin position="6"/>
        <end position="22"/>
    </location>
</feature>
<dbReference type="OrthoDB" id="3732892at2"/>
<feature type="transmembrane region" description="Helical" evidence="1">
    <location>
        <begin position="261"/>
        <end position="285"/>
    </location>
</feature>